<dbReference type="Gene3D" id="3.30.70.330">
    <property type="match status" value="1"/>
</dbReference>
<dbReference type="InterPro" id="IPR036986">
    <property type="entry name" value="S4_RNA-bd_sf"/>
</dbReference>
<sequence length="274" mass="29624">MALVPGDYPFLVVWDQLALKHIDPEQREDVAKILDAAGRASWGVVYTDFHTPPVVKAALISLAARADIAAVAWGGYVQAERTRLAIGLPDRVAAIQSNLEESGRVAAVNVQGSFLFDPATHRDFLGACLGTGITRQKVGDIIVQGETGAEILVDPDLVEHLEMSLTQVRTVTVQTRALNLHKLHVPTPRSSTISSVEASLRLDAVASAGFRMSRSKMLDLIKKGDVRVNWAAGKASSMVQEKDVISCAGKGRLEVVQTTLTKKGRWAVELLRLT</sequence>
<keyword evidence="1" id="KW-0694">RNA-binding</keyword>
<dbReference type="PANTHER" id="PTHR13633:SF3">
    <property type="entry name" value="MITOCHONDRIAL TRANSCRIPTION RESCUE FACTOR 1"/>
    <property type="match status" value="1"/>
</dbReference>
<name>A0AAW1R7A1_9CHLO</name>
<evidence type="ECO:0000259" key="2">
    <source>
        <dbReference type="SMART" id="SM00363"/>
    </source>
</evidence>
<dbReference type="Gene3D" id="3.10.290.10">
    <property type="entry name" value="RNA-binding S4 domain"/>
    <property type="match status" value="1"/>
</dbReference>
<evidence type="ECO:0000313" key="4">
    <source>
        <dbReference type="Proteomes" id="UP001489004"/>
    </source>
</evidence>
<dbReference type="InterPro" id="IPR002942">
    <property type="entry name" value="S4_RNA-bd"/>
</dbReference>
<dbReference type="EMBL" id="JALJOR010000001">
    <property type="protein sequence ID" value="KAK9829375.1"/>
    <property type="molecule type" value="Genomic_DNA"/>
</dbReference>
<dbReference type="CDD" id="cd00165">
    <property type="entry name" value="S4"/>
    <property type="match status" value="1"/>
</dbReference>
<evidence type="ECO:0000313" key="3">
    <source>
        <dbReference type="EMBL" id="KAK9829375.1"/>
    </source>
</evidence>
<dbReference type="AlphaFoldDB" id="A0AAW1R7A1"/>
<accession>A0AAW1R7A1</accession>
<organism evidence="3 4">
    <name type="scientific">[Myrmecia] bisecta</name>
    <dbReference type="NCBI Taxonomy" id="41462"/>
    <lineage>
        <taxon>Eukaryota</taxon>
        <taxon>Viridiplantae</taxon>
        <taxon>Chlorophyta</taxon>
        <taxon>core chlorophytes</taxon>
        <taxon>Trebouxiophyceae</taxon>
        <taxon>Trebouxiales</taxon>
        <taxon>Trebouxiaceae</taxon>
        <taxon>Myrmecia</taxon>
    </lineage>
</organism>
<dbReference type="PANTHER" id="PTHR13633">
    <property type="entry name" value="MITOCHONDRIAL TRANSCRIPTION RESCUE FACTOR 1"/>
    <property type="match status" value="1"/>
</dbReference>
<comment type="caution">
    <text evidence="3">The sequence shown here is derived from an EMBL/GenBank/DDBJ whole genome shotgun (WGS) entry which is preliminary data.</text>
</comment>
<dbReference type="InterPro" id="IPR017506">
    <property type="entry name" value="PSII_S4"/>
</dbReference>
<dbReference type="SUPFAM" id="SSF55174">
    <property type="entry name" value="Alpha-L RNA-binding motif"/>
    <property type="match status" value="1"/>
</dbReference>
<dbReference type="Proteomes" id="UP001489004">
    <property type="component" value="Unassembled WGS sequence"/>
</dbReference>
<dbReference type="SMART" id="SM00363">
    <property type="entry name" value="S4"/>
    <property type="match status" value="1"/>
</dbReference>
<dbReference type="Gene3D" id="3.30.1370.160">
    <property type="match status" value="1"/>
</dbReference>
<dbReference type="PROSITE" id="PS50889">
    <property type="entry name" value="S4"/>
    <property type="match status" value="1"/>
</dbReference>
<dbReference type="NCBIfam" id="TIGR03069">
    <property type="entry name" value="PS_II_S4"/>
    <property type="match status" value="1"/>
</dbReference>
<proteinExistence type="predicted"/>
<dbReference type="InterPro" id="IPR012677">
    <property type="entry name" value="Nucleotide-bd_a/b_plait_sf"/>
</dbReference>
<dbReference type="Pfam" id="PF17774">
    <property type="entry name" value="YlmH_RBD"/>
    <property type="match status" value="1"/>
</dbReference>
<protein>
    <recommendedName>
        <fullName evidence="2">RNA-binding S4 domain-containing protein</fullName>
    </recommendedName>
</protein>
<dbReference type="InterPro" id="IPR040591">
    <property type="entry name" value="RqcP2_RBD"/>
</dbReference>
<keyword evidence="4" id="KW-1185">Reference proteome</keyword>
<reference evidence="3 4" key="1">
    <citation type="journal article" date="2024" name="Nat. Commun.">
        <title>Phylogenomics reveals the evolutionary origins of lichenization in chlorophyte algae.</title>
        <authorList>
            <person name="Puginier C."/>
            <person name="Libourel C."/>
            <person name="Otte J."/>
            <person name="Skaloud P."/>
            <person name="Haon M."/>
            <person name="Grisel S."/>
            <person name="Petersen M."/>
            <person name="Berrin J.G."/>
            <person name="Delaux P.M."/>
            <person name="Dal Grande F."/>
            <person name="Keller J."/>
        </authorList>
    </citation>
    <scope>NUCLEOTIDE SEQUENCE [LARGE SCALE GENOMIC DNA]</scope>
    <source>
        <strain evidence="3 4">SAG 2043</strain>
    </source>
</reference>
<gene>
    <name evidence="3" type="ORF">WJX72_005464</name>
</gene>
<evidence type="ECO:0000256" key="1">
    <source>
        <dbReference type="PROSITE-ProRule" id="PRU00182"/>
    </source>
</evidence>
<feature type="domain" description="RNA-binding S4" evidence="2">
    <location>
        <begin position="200"/>
        <end position="261"/>
    </location>
</feature>
<dbReference type="GO" id="GO:0003723">
    <property type="term" value="F:RNA binding"/>
    <property type="evidence" value="ECO:0007669"/>
    <property type="project" value="UniProtKB-KW"/>
</dbReference>